<feature type="transmembrane region" description="Helical" evidence="1">
    <location>
        <begin position="91"/>
        <end position="110"/>
    </location>
</feature>
<comment type="caution">
    <text evidence="2">The sequence shown here is derived from an EMBL/GenBank/DDBJ whole genome shotgun (WGS) entry which is preliminary data.</text>
</comment>
<dbReference type="Proteomes" id="UP000682403">
    <property type="component" value="Unassembled WGS sequence"/>
</dbReference>
<keyword evidence="1" id="KW-1133">Transmembrane helix</keyword>
<evidence type="ECO:0000313" key="3">
    <source>
        <dbReference type="Proteomes" id="UP000682403"/>
    </source>
</evidence>
<evidence type="ECO:0000313" key="2">
    <source>
        <dbReference type="EMBL" id="MBS2968029.1"/>
    </source>
</evidence>
<keyword evidence="1" id="KW-0812">Transmembrane</keyword>
<sequence>MKKHPERLMAILSLSTLVFINKKRLLRFLPSGIFITMILCVESMFADAWKFWKVPGGRKKEARVNLSFIFGPFLSGTLWIFHLTYGNFLKYLLANSILDFSLAYPIAFFFQKKKLFKLLRFQPPYMFGVSMMWAVLLYGYQMMIEHLYKRKEPST</sequence>
<dbReference type="RefSeq" id="WP_211556676.1">
    <property type="nucleotide sequence ID" value="NZ_JAGVRK010000001.1"/>
</dbReference>
<feature type="transmembrane region" description="Helical" evidence="1">
    <location>
        <begin position="64"/>
        <end position="85"/>
    </location>
</feature>
<gene>
    <name evidence="2" type="ORF">J9317_04570</name>
</gene>
<accession>A0ABS5LC72</accession>
<name>A0ABS5LC72_9BACI</name>
<reference evidence="2 3" key="1">
    <citation type="submission" date="2021-04" db="EMBL/GenBank/DDBJ databases">
        <title>Metabacillus sp. strain KIGAM252 whole genome sequence.</title>
        <authorList>
            <person name="Seo M.-J."/>
            <person name="Cho E.-S."/>
            <person name="Hwang C.Y."/>
            <person name="Yoon D.J."/>
        </authorList>
    </citation>
    <scope>NUCLEOTIDE SEQUENCE [LARGE SCALE GENOMIC DNA]</scope>
    <source>
        <strain evidence="2 3">KIGAM252</strain>
    </source>
</reference>
<feature type="transmembrane region" description="Helical" evidence="1">
    <location>
        <begin position="122"/>
        <end position="140"/>
    </location>
</feature>
<proteinExistence type="predicted"/>
<feature type="transmembrane region" description="Helical" evidence="1">
    <location>
        <begin position="32"/>
        <end position="52"/>
    </location>
</feature>
<protein>
    <submittedName>
        <fullName evidence="2">Uncharacterized protein</fullName>
    </submittedName>
</protein>
<evidence type="ECO:0000256" key="1">
    <source>
        <dbReference type="SAM" id="Phobius"/>
    </source>
</evidence>
<keyword evidence="3" id="KW-1185">Reference proteome</keyword>
<organism evidence="2 3">
    <name type="scientific">Metabacillus flavus</name>
    <dbReference type="NCBI Taxonomy" id="2823519"/>
    <lineage>
        <taxon>Bacteria</taxon>
        <taxon>Bacillati</taxon>
        <taxon>Bacillota</taxon>
        <taxon>Bacilli</taxon>
        <taxon>Bacillales</taxon>
        <taxon>Bacillaceae</taxon>
        <taxon>Metabacillus</taxon>
    </lineage>
</organism>
<keyword evidence="1" id="KW-0472">Membrane</keyword>
<dbReference type="EMBL" id="JAGVRK010000001">
    <property type="protein sequence ID" value="MBS2968029.1"/>
    <property type="molecule type" value="Genomic_DNA"/>
</dbReference>